<organism evidence="3 4">
    <name type="scientific">Hankyongella ginsenosidimutans</name>
    <dbReference type="NCBI Taxonomy" id="1763828"/>
    <lineage>
        <taxon>Bacteria</taxon>
        <taxon>Pseudomonadati</taxon>
        <taxon>Pseudomonadota</taxon>
        <taxon>Alphaproteobacteria</taxon>
        <taxon>Sphingomonadales</taxon>
        <taxon>Sphingomonadaceae</taxon>
        <taxon>Hankyongella</taxon>
    </lineage>
</organism>
<protein>
    <submittedName>
        <fullName evidence="3">GNAT family N-acetyltransferase</fullName>
    </submittedName>
</protein>
<evidence type="ECO:0000259" key="2">
    <source>
        <dbReference type="Pfam" id="PF13480"/>
    </source>
</evidence>
<sequence>MRSRRAGIPQPQPPAPGLAGQDRCLCDLPQTGRPGLGSQHAVPAAQAPRHGAQGPGRRSARRGSQPCRPGLAVLCGVGPQSRHPGVSEALVCRTEAAVRRRVRAAPGVQDQDVHAGGLSLVFRDELHFFYFGGTREGREWAVNDFLFWSVLEAARTRGLKLFDMGRSKVGTGSYDFKVNWESPRNRWPMSSIWHPARTCRI</sequence>
<dbReference type="SUPFAM" id="SSF55729">
    <property type="entry name" value="Acyl-CoA N-acyltransferases (Nat)"/>
    <property type="match status" value="1"/>
</dbReference>
<dbReference type="Gene3D" id="3.40.630.30">
    <property type="match status" value="1"/>
</dbReference>
<feature type="domain" description="BioF2-like acetyltransferase" evidence="2">
    <location>
        <begin position="110"/>
        <end position="177"/>
    </location>
</feature>
<dbReference type="InterPro" id="IPR016181">
    <property type="entry name" value="Acyl_CoA_acyltransferase"/>
</dbReference>
<feature type="region of interest" description="Disordered" evidence="1">
    <location>
        <begin position="1"/>
        <end position="65"/>
    </location>
</feature>
<evidence type="ECO:0000313" key="4">
    <source>
        <dbReference type="Proteomes" id="UP000298714"/>
    </source>
</evidence>
<evidence type="ECO:0000313" key="3">
    <source>
        <dbReference type="EMBL" id="QCI78874.1"/>
    </source>
</evidence>
<dbReference type="InterPro" id="IPR038740">
    <property type="entry name" value="BioF2-like_GNAT_dom"/>
</dbReference>
<proteinExistence type="predicted"/>
<accession>A0A4D7BZK0</accession>
<dbReference type="EMBL" id="CP039704">
    <property type="protein sequence ID" value="QCI78874.1"/>
    <property type="molecule type" value="Genomic_DNA"/>
</dbReference>
<dbReference type="AlphaFoldDB" id="A0A4D7BZK0"/>
<dbReference type="Proteomes" id="UP000298714">
    <property type="component" value="Chromosome"/>
</dbReference>
<dbReference type="Pfam" id="PF13480">
    <property type="entry name" value="Acetyltransf_6"/>
    <property type="match status" value="1"/>
</dbReference>
<keyword evidence="3" id="KW-0808">Transferase</keyword>
<keyword evidence="4" id="KW-1185">Reference proteome</keyword>
<evidence type="ECO:0000256" key="1">
    <source>
        <dbReference type="SAM" id="MobiDB-lite"/>
    </source>
</evidence>
<gene>
    <name evidence="3" type="ORF">E6W36_02440</name>
</gene>
<reference evidence="4" key="1">
    <citation type="submission" date="2019-04" db="EMBL/GenBank/DDBJ databases">
        <title>Complete genome sequence of Sphingomonas sp. W1-2-3.</title>
        <authorList>
            <person name="Im W.T."/>
        </authorList>
    </citation>
    <scope>NUCLEOTIDE SEQUENCE [LARGE SCALE GENOMIC DNA]</scope>
    <source>
        <strain evidence="4">W1-2-3</strain>
    </source>
</reference>
<dbReference type="GO" id="GO:0016740">
    <property type="term" value="F:transferase activity"/>
    <property type="evidence" value="ECO:0007669"/>
    <property type="project" value="UniProtKB-KW"/>
</dbReference>
<name>A0A4D7BZK0_9SPHN</name>
<dbReference type="KEGG" id="hgn:E6W36_02440"/>